<dbReference type="InterPro" id="IPR028082">
    <property type="entry name" value="Peripla_BP_I"/>
</dbReference>
<dbReference type="Proteomes" id="UP001337580">
    <property type="component" value="Chromosome"/>
</dbReference>
<dbReference type="Gene3D" id="3.40.50.2300">
    <property type="match status" value="2"/>
</dbReference>
<dbReference type="EMBL" id="AP027924">
    <property type="protein sequence ID" value="BED92261.1"/>
    <property type="molecule type" value="Genomic_DNA"/>
</dbReference>
<dbReference type="SUPFAM" id="SSF53822">
    <property type="entry name" value="Periplasmic binding protein-like I"/>
    <property type="match status" value="1"/>
</dbReference>
<sequence>MKKNSKIWCLVLLAVLVFSGLSVFLPSLLHNSKKRNDEGEKIFKIGILQFAEHESLDDCREGFINGLNNLGLKNGEQVEIDYKNAQGDSANCVAIAKRFVDDKKDLIFTISTQATITAAKITKKIPILFSAVTYPVGSNLVVSNSKPETNVSGTTDLSPIDKQIDLIKKLLPSSKNIAILYSSGEPNSKYQADIAVEEAKKIGLDSRVYTFSHFSELQVLVLQMKGKVDAIYVPTDNQVASNFGVVLESAEKIGVPVFTWDEGSVRRGGTASLAMNYTELGVLTAGQAYEILVNKKNVSEMPVESLKNAKLVLNRTMVEKFKIDVSYFDGKYQLVENLARNNID</sequence>
<evidence type="ECO:0000313" key="1">
    <source>
        <dbReference type="EMBL" id="BED92261.1"/>
    </source>
</evidence>
<dbReference type="InterPro" id="IPR007487">
    <property type="entry name" value="ABC_transpt-TYRBP-like"/>
</dbReference>
<dbReference type="PANTHER" id="PTHR35271">
    <property type="entry name" value="ABC TRANSPORTER, SUBSTRATE-BINDING LIPOPROTEIN-RELATED"/>
    <property type="match status" value="1"/>
</dbReference>
<dbReference type="Pfam" id="PF04392">
    <property type="entry name" value="ABC_sub_bind"/>
    <property type="match status" value="1"/>
</dbReference>
<protein>
    <submittedName>
        <fullName evidence="1">ABC transporter substrate-binding protein</fullName>
    </submittedName>
</protein>
<organism evidence="1">
    <name type="scientific">Candidatus Improbicoccus pseudotrichonymphae</name>
    <dbReference type="NCBI Taxonomy" id="3033792"/>
    <lineage>
        <taxon>Bacteria</taxon>
        <taxon>Bacillati</taxon>
        <taxon>Bacillota</taxon>
        <taxon>Clostridia</taxon>
        <taxon>Candidatus Improbicoccus</taxon>
    </lineage>
</organism>
<dbReference type="CDD" id="cd06325">
    <property type="entry name" value="PBP1_ABC_unchar_transporter"/>
    <property type="match status" value="1"/>
</dbReference>
<reference evidence="1" key="1">
    <citation type="journal article" date="2023" name="ISME J.">
        <title>Emergence of putative energy parasites within Clostridia revealed by genome analysis of a novel endosymbiotic clade.</title>
        <authorList>
            <person name="Takahashi K."/>
            <person name="Kuwahara H."/>
            <person name="Horikawa Y."/>
            <person name="Izawa K."/>
            <person name="Kato D."/>
            <person name="Inagaki T."/>
            <person name="Yuki M."/>
            <person name="Ohkuma M."/>
            <person name="Hongoh Y."/>
        </authorList>
    </citation>
    <scope>NUCLEOTIDE SEQUENCE</scope>
    <source>
        <strain evidence="1">CfP3-15</strain>
    </source>
</reference>
<dbReference type="AlphaFoldDB" id="A0AA48KVT3"/>
<dbReference type="PANTHER" id="PTHR35271:SF1">
    <property type="entry name" value="ABC TRANSPORTER, SUBSTRATE-BINDING LIPOPROTEIN"/>
    <property type="match status" value="1"/>
</dbReference>
<proteinExistence type="predicted"/>
<accession>A0AA48KVT3</accession>
<name>A0AA48KVT3_9FIRM</name>
<dbReference type="KEGG" id="ips:CfP315_0873"/>
<gene>
    <name evidence="1" type="ORF">CfP315_0873</name>
</gene>